<proteinExistence type="predicted"/>
<gene>
    <name evidence="1" type="ORF">GMD11_02560</name>
    <name evidence="2" type="ORF">GMD18_02555</name>
</gene>
<comment type="caution">
    <text evidence="1">The sequence shown here is derived from an EMBL/GenBank/DDBJ whole genome shotgun (WGS) entry which is preliminary data.</text>
</comment>
<dbReference type="EMBL" id="WNBM01000001">
    <property type="protein sequence ID" value="MTT75152.1"/>
    <property type="molecule type" value="Genomic_DNA"/>
</dbReference>
<sequence length="172" mass="18272">MRKQQEKTDRLSLIILAAFLVLSTSHFMCRFDASGYIEGLFEKAWAGQVQSAAQVQPAAAVVPAADALAAAPKVQTIARNPFMAPAAMLNKPTVHPGAVIGGGAPVYAAQPVLRGIINNGVKQLAIIEFNNTSNYYKDGQSFGDYTVAAIGIDSVDLSHPQNPLHLTLGRNN</sequence>
<keyword evidence="3" id="KW-1185">Reference proteome</keyword>
<protein>
    <submittedName>
        <fullName evidence="1">Uncharacterized protein</fullName>
    </submittedName>
</protein>
<evidence type="ECO:0000313" key="4">
    <source>
        <dbReference type="Proteomes" id="UP000484547"/>
    </source>
</evidence>
<reference evidence="3 4" key="1">
    <citation type="journal article" date="2019" name="Nat. Med.">
        <title>A library of human gut bacterial isolates paired with longitudinal multiomics data enables mechanistic microbiome research.</title>
        <authorList>
            <person name="Poyet M."/>
            <person name="Groussin M."/>
            <person name="Gibbons S.M."/>
            <person name="Avila-Pacheco J."/>
            <person name="Jiang X."/>
            <person name="Kearney S.M."/>
            <person name="Perrotta A.R."/>
            <person name="Berdy B."/>
            <person name="Zhao S."/>
            <person name="Lieberman T.D."/>
            <person name="Swanson P.K."/>
            <person name="Smith M."/>
            <person name="Roesemann S."/>
            <person name="Alexander J.E."/>
            <person name="Rich S.A."/>
            <person name="Livny J."/>
            <person name="Vlamakis H."/>
            <person name="Clish C."/>
            <person name="Bullock K."/>
            <person name="Deik A."/>
            <person name="Scott J."/>
            <person name="Pierce K.A."/>
            <person name="Xavier R.J."/>
            <person name="Alm E.J."/>
        </authorList>
    </citation>
    <scope>NUCLEOTIDE SEQUENCE [LARGE SCALE GENOMIC DNA]</scope>
    <source>
        <strain evidence="1 4">BIOML-A13</strain>
        <strain evidence="2 3">BIOML-A3</strain>
    </source>
</reference>
<dbReference type="Proteomes" id="UP000484547">
    <property type="component" value="Unassembled WGS sequence"/>
</dbReference>
<dbReference type="Proteomes" id="UP000443070">
    <property type="component" value="Unassembled WGS sequence"/>
</dbReference>
<evidence type="ECO:0000313" key="2">
    <source>
        <dbReference type="EMBL" id="MTU03283.1"/>
    </source>
</evidence>
<evidence type="ECO:0000313" key="3">
    <source>
        <dbReference type="Proteomes" id="UP000443070"/>
    </source>
</evidence>
<name>A0A7X3BUJ4_9FIRM</name>
<dbReference type="EMBL" id="WNBW01000001">
    <property type="protein sequence ID" value="MTU03283.1"/>
    <property type="molecule type" value="Genomic_DNA"/>
</dbReference>
<dbReference type="AlphaFoldDB" id="A0A7X3BUJ4"/>
<dbReference type="RefSeq" id="WP_046431610.1">
    <property type="nucleotide sequence ID" value="NZ_CATWQF010000001.1"/>
</dbReference>
<accession>A0A7X3BUJ4</accession>
<organism evidence="1 4">
    <name type="scientific">Phascolarctobacterium faecium</name>
    <dbReference type="NCBI Taxonomy" id="33025"/>
    <lineage>
        <taxon>Bacteria</taxon>
        <taxon>Bacillati</taxon>
        <taxon>Bacillota</taxon>
        <taxon>Negativicutes</taxon>
        <taxon>Acidaminococcales</taxon>
        <taxon>Acidaminococcaceae</taxon>
        <taxon>Phascolarctobacterium</taxon>
    </lineage>
</organism>
<evidence type="ECO:0000313" key="1">
    <source>
        <dbReference type="EMBL" id="MTT75152.1"/>
    </source>
</evidence>